<comment type="caution">
    <text evidence="4">The sequence shown here is derived from an EMBL/GenBank/DDBJ whole genome shotgun (WGS) entry which is preliminary data.</text>
</comment>
<dbReference type="InterPro" id="IPR041457">
    <property type="entry name" value="CxC2_KDZ-assoc"/>
</dbReference>
<reference evidence="4" key="1">
    <citation type="journal article" date="2020" name="New Phytol.">
        <title>Comparative genomics reveals dynamic genome evolution in host specialist ectomycorrhizal fungi.</title>
        <authorList>
            <person name="Lofgren L.A."/>
            <person name="Nguyen N.H."/>
            <person name="Vilgalys R."/>
            <person name="Ruytinx J."/>
            <person name="Liao H.L."/>
            <person name="Branco S."/>
            <person name="Kuo A."/>
            <person name="LaButti K."/>
            <person name="Lipzen A."/>
            <person name="Andreopoulos W."/>
            <person name="Pangilinan J."/>
            <person name="Riley R."/>
            <person name="Hundley H."/>
            <person name="Na H."/>
            <person name="Barry K."/>
            <person name="Grigoriev I.V."/>
            <person name="Stajich J.E."/>
            <person name="Kennedy P.G."/>
        </authorList>
    </citation>
    <scope>NUCLEOTIDE SEQUENCE</scope>
    <source>
        <strain evidence="4">DOB743</strain>
    </source>
</reference>
<dbReference type="Pfam" id="PF18758">
    <property type="entry name" value="KDZ"/>
    <property type="match status" value="1"/>
</dbReference>
<evidence type="ECO:0000313" key="4">
    <source>
        <dbReference type="EMBL" id="KAG1778221.1"/>
    </source>
</evidence>
<feature type="coiled-coil region" evidence="1">
    <location>
        <begin position="728"/>
        <end position="755"/>
    </location>
</feature>
<dbReference type="EMBL" id="JABBWD010000074">
    <property type="protein sequence ID" value="KAG1769129.1"/>
    <property type="molecule type" value="Genomic_DNA"/>
</dbReference>
<dbReference type="OrthoDB" id="3261436at2759"/>
<dbReference type="Proteomes" id="UP000714275">
    <property type="component" value="Unassembled WGS sequence"/>
</dbReference>
<dbReference type="PANTHER" id="PTHR33096:SF1">
    <property type="entry name" value="CXC1-LIKE CYSTEINE CLUSTER ASSOCIATED WITH KDZ TRANSPOSASES DOMAIN-CONTAINING PROTEIN"/>
    <property type="match status" value="1"/>
</dbReference>
<keyword evidence="5" id="KW-1185">Reference proteome</keyword>
<evidence type="ECO:0000259" key="2">
    <source>
        <dbReference type="Pfam" id="PF18803"/>
    </source>
</evidence>
<keyword evidence="1" id="KW-0175">Coiled coil</keyword>
<organism evidence="4 5">
    <name type="scientific">Suillus placidus</name>
    <dbReference type="NCBI Taxonomy" id="48579"/>
    <lineage>
        <taxon>Eukaryota</taxon>
        <taxon>Fungi</taxon>
        <taxon>Dikarya</taxon>
        <taxon>Basidiomycota</taxon>
        <taxon>Agaricomycotina</taxon>
        <taxon>Agaricomycetes</taxon>
        <taxon>Agaricomycetidae</taxon>
        <taxon>Boletales</taxon>
        <taxon>Suillineae</taxon>
        <taxon>Suillaceae</taxon>
        <taxon>Suillus</taxon>
    </lineage>
</organism>
<name>A0A9P6ZX74_9AGAM</name>
<accession>A0A9P6ZX74</accession>
<dbReference type="InterPro" id="IPR040521">
    <property type="entry name" value="KDZ"/>
</dbReference>
<sequence length="920" mass="105199">MWLKHRGIFLREFIRLEGRCGQASAQSCLECNRPSPEYRCEDCLGSELYCTTCILSAHVRHPLHRLQRWNGQYFEQTSLKTLGLRIQLGHTTGQKCLNPQRAFNDDFVVVDTRGIHEVALDFCNCATAESHMQQLLRISWFPSTTSDPKTAATFSVLEQYHLLSFESKISTYEFYHALRRMSDNTGLLPVKDRYESFLRMIREWRHLKMLKRSGRGHEASGIDGTAEGECAILCPACPHPGKNLPADWKDAPRQWLYGLFLAIDANFRLKRKAVSNDNVDPSLSRGWGYFVEEDAYKGFLHDSADSIQEKSMCSSHAAVNMADTKSNRGLAVTGLGTIDCARHNMKRPNAVGDLQKGERYINMDYLFFSTLRHTVLDTLNVSYDIACQWHKRLWHRMSAFPFSMHLSHTVKTVSFFVPKFHLPAHIEQCQTSFSFNFKSGVGRTDGEAPERGWANINPVASSTKEMGPGARRDTLDDYFGDSNWKKLVGLGSTMLRKMKDALPERENHREAFEDLDDGLRGEYGATLEQWREQVEAWERDAAQPNPFERKAESITMASVRLELAREDQIDLQTGTYLALHEDCTPSVLISTGLELEEQQRRMKADRAGLGVHATDNQEGKMLQRSNTLRRRIDAWGKMQELYMPFLAALRASEASVSNNVAAAPEAIKLWLPSHISRTSPCDTRLQAIEWKLRYGQAHDALRSLRSNLRALTAILKYKDRHLRGQGANTRARNTLKAVEARIEAAASTYEHARKSLVVLAPRVNQTQSGWHSSLRPLDRADIRSMTDILWGESEGTRKLSWIWSMRGAAPNEMDNDNTLEDMRIEWCKARARAMRWAEEVELLKEEMRRILQFFEWDAQRWDERGLGNALQLDDADQHEGQMAYAKRQAVLRRMLAESFKTSWADTLALVDTFEDMDLST</sequence>
<gene>
    <name evidence="4" type="ORF">EV702DRAFT_1178980</name>
    <name evidence="3" type="ORF">EV702DRAFT_1181848</name>
</gene>
<evidence type="ECO:0000313" key="3">
    <source>
        <dbReference type="EMBL" id="KAG1769129.1"/>
    </source>
</evidence>
<dbReference type="PANTHER" id="PTHR33096">
    <property type="entry name" value="CXC2 DOMAIN-CONTAINING PROTEIN"/>
    <property type="match status" value="1"/>
</dbReference>
<evidence type="ECO:0000313" key="5">
    <source>
        <dbReference type="Proteomes" id="UP000714275"/>
    </source>
</evidence>
<feature type="domain" description="CxC2-like cysteine cluster KDZ transposase-associated" evidence="2">
    <location>
        <begin position="79"/>
        <end position="186"/>
    </location>
</feature>
<dbReference type="AlphaFoldDB" id="A0A9P6ZX74"/>
<proteinExistence type="predicted"/>
<protein>
    <recommendedName>
        <fullName evidence="2">CxC2-like cysteine cluster KDZ transposase-associated domain-containing protein</fullName>
    </recommendedName>
</protein>
<evidence type="ECO:0000256" key="1">
    <source>
        <dbReference type="SAM" id="Coils"/>
    </source>
</evidence>
<dbReference type="Pfam" id="PF18803">
    <property type="entry name" value="CxC2"/>
    <property type="match status" value="1"/>
</dbReference>
<dbReference type="EMBL" id="JABBWD010000016">
    <property type="protein sequence ID" value="KAG1778221.1"/>
    <property type="molecule type" value="Genomic_DNA"/>
</dbReference>